<dbReference type="Pfam" id="PF00476">
    <property type="entry name" value="DNA_pol_A"/>
    <property type="match status" value="1"/>
</dbReference>
<dbReference type="GO" id="GO:0006261">
    <property type="term" value="P:DNA-templated DNA replication"/>
    <property type="evidence" value="ECO:0007669"/>
    <property type="project" value="InterPro"/>
</dbReference>
<keyword evidence="1" id="KW-0235">DNA replication</keyword>
<evidence type="ECO:0000259" key="3">
    <source>
        <dbReference type="SMART" id="SM00482"/>
    </source>
</evidence>
<dbReference type="InterPro" id="IPR012337">
    <property type="entry name" value="RNaseH-like_sf"/>
</dbReference>
<dbReference type="InterPro" id="IPR001098">
    <property type="entry name" value="DNA-dir_DNA_pol_A_palm_dom"/>
</dbReference>
<feature type="domain" description="DNA-directed DNA polymerase family A palm" evidence="3">
    <location>
        <begin position="536"/>
        <end position="798"/>
    </location>
</feature>
<dbReference type="GO" id="GO:0003887">
    <property type="term" value="F:DNA-directed DNA polymerase activity"/>
    <property type="evidence" value="ECO:0007669"/>
    <property type="project" value="InterPro"/>
</dbReference>
<accession>A0A8S5MLA4</accession>
<evidence type="ECO:0000256" key="1">
    <source>
        <dbReference type="ARBA" id="ARBA00022705"/>
    </source>
</evidence>
<dbReference type="Gene3D" id="3.30.70.370">
    <property type="match status" value="1"/>
</dbReference>
<evidence type="ECO:0000256" key="2">
    <source>
        <dbReference type="ARBA" id="ARBA00023109"/>
    </source>
</evidence>
<protein>
    <submittedName>
        <fullName evidence="4">DNA POLYMERASE</fullName>
    </submittedName>
</protein>
<dbReference type="SMART" id="SM00482">
    <property type="entry name" value="POLAc"/>
    <property type="match status" value="1"/>
</dbReference>
<sequence length="852" mass="95569">MSAPLAGILNNPRQVHWGLPIVADFETYYDQDYSLSKLTTERYIRGKEFEMIGCSLKVGGEPTRFYRGEEVIPVLRRLVKSFPNQPFISHNTLFDMAILGLRYGIQPNLTVDTAVMAKLCGLDRVAGGASLAKLSAKLEEMGIVQTVKGTTVHDMKGVHMADMTEAQWQAYGKYCTLDSDLAYAVYMYCLPLVPQEELFMASLTTRMFTEPAFELDVPLLRQYAVKLEEDKQAMLSNLSVTLGFASPAELHKNLRSSAKFTALLERLGVDVPVKWSEKKQCTIPAVSKTDTEFLELLEHENPLVQAVVEAKLGAQSSQEQTRTATFLDIASRGKMPVPLRYAAAHTGRYGGCFVGETQIYVRYKRDVYEASGLHRLPIPYEWHMMSIPIRDLTDEHQVWDGEEWVDHGGLVCAGMKEYITWDGLTGTPGHQCFLAADSNETMSLEEFMQQNRPLVAGEDPFSNLMRTLGEDDQMRFFRIFDRLSRHTPRFNYAAGGSVLVFDILDCGPRKRYMANGKLVHNSDKVNVQNLSKRNKDPMLRRSMTAGRGEVVLAVDSSQIECRVNAYLSRQEDLTALFLEGGDPYSDMGAAIFGKTYDEVYHAAKVEGSKEGKHWRAVGKQAVLSCGYGMSAATFKYRMELEGNAAAAEAANHIVNTYRMKNTYIVGFWKTCQRVLDIMYAGAHCSFGGKNQDLFYADGASVFHGVRIPSIRLPNGTYIFYQNLRKEADADGKVNYVYDQMKGRKFVPTRMWGSKCCENLCQALAFAALKWQALEIARRGVPIHLNVHDEWVSVVPRDAAPKAMVVYYECMKKSPPYLPDGLLDCEVDAGPNYADLKTIDVGKILEAHPCRTT</sequence>
<dbReference type="InterPro" id="IPR036397">
    <property type="entry name" value="RNaseH_sf"/>
</dbReference>
<dbReference type="InterPro" id="IPR002562">
    <property type="entry name" value="3'-5'_exonuclease_dom"/>
</dbReference>
<dbReference type="Pfam" id="PF01612">
    <property type="entry name" value="DNA_pol_A_exo1"/>
    <property type="match status" value="1"/>
</dbReference>
<keyword evidence="2" id="KW-1194">Viral DNA replication</keyword>
<dbReference type="EMBL" id="BK014928">
    <property type="protein sequence ID" value="DAD83097.1"/>
    <property type="molecule type" value="Genomic_DNA"/>
</dbReference>
<dbReference type="Gene3D" id="1.10.150.20">
    <property type="entry name" value="5' to 3' exonuclease, C-terminal subdomain"/>
    <property type="match status" value="1"/>
</dbReference>
<proteinExistence type="predicted"/>
<dbReference type="SUPFAM" id="SSF53098">
    <property type="entry name" value="Ribonuclease H-like"/>
    <property type="match status" value="1"/>
</dbReference>
<dbReference type="GO" id="GO:0006302">
    <property type="term" value="P:double-strand break repair"/>
    <property type="evidence" value="ECO:0007669"/>
    <property type="project" value="TreeGrafter"/>
</dbReference>
<evidence type="ECO:0000313" key="4">
    <source>
        <dbReference type="EMBL" id="DAD83097.1"/>
    </source>
</evidence>
<organism evidence="4">
    <name type="scientific">Podoviridae sp. ctlpi2</name>
    <dbReference type="NCBI Taxonomy" id="2826574"/>
    <lineage>
        <taxon>Viruses</taxon>
        <taxon>Duplodnaviria</taxon>
        <taxon>Heunggongvirae</taxon>
        <taxon>Uroviricota</taxon>
        <taxon>Caudoviricetes</taxon>
    </lineage>
</organism>
<dbReference type="PANTHER" id="PTHR10133:SF27">
    <property type="entry name" value="DNA POLYMERASE NU"/>
    <property type="match status" value="1"/>
</dbReference>
<dbReference type="InterPro" id="IPR002298">
    <property type="entry name" value="DNA_polymerase_A"/>
</dbReference>
<dbReference type="GO" id="GO:0039693">
    <property type="term" value="P:viral DNA genome replication"/>
    <property type="evidence" value="ECO:0007669"/>
    <property type="project" value="UniProtKB-KW"/>
</dbReference>
<reference evidence="4" key="1">
    <citation type="journal article" date="2021" name="Proc. Natl. Acad. Sci. U.S.A.">
        <title>A Catalog of Tens of Thousands of Viruses from Human Metagenomes Reveals Hidden Associations with Chronic Diseases.</title>
        <authorList>
            <person name="Tisza M.J."/>
            <person name="Buck C.B."/>
        </authorList>
    </citation>
    <scope>NUCLEOTIDE SEQUENCE</scope>
    <source>
        <strain evidence="4">Ctlpi2</strain>
    </source>
</reference>
<dbReference type="GO" id="GO:0008408">
    <property type="term" value="F:3'-5' exonuclease activity"/>
    <property type="evidence" value="ECO:0007669"/>
    <property type="project" value="InterPro"/>
</dbReference>
<dbReference type="SUPFAM" id="SSF56672">
    <property type="entry name" value="DNA/RNA polymerases"/>
    <property type="match status" value="1"/>
</dbReference>
<name>A0A8S5MLA4_9CAUD</name>
<dbReference type="PANTHER" id="PTHR10133">
    <property type="entry name" value="DNA POLYMERASE I"/>
    <property type="match status" value="1"/>
</dbReference>
<dbReference type="GO" id="GO:0003677">
    <property type="term" value="F:DNA binding"/>
    <property type="evidence" value="ECO:0007669"/>
    <property type="project" value="InterPro"/>
</dbReference>
<dbReference type="Gene3D" id="3.30.420.10">
    <property type="entry name" value="Ribonuclease H-like superfamily/Ribonuclease H"/>
    <property type="match status" value="1"/>
</dbReference>
<dbReference type="InterPro" id="IPR043502">
    <property type="entry name" value="DNA/RNA_pol_sf"/>
</dbReference>